<evidence type="ECO:0000259" key="3">
    <source>
        <dbReference type="Pfam" id="PF25917"/>
    </source>
</evidence>
<dbReference type="InterPro" id="IPR058625">
    <property type="entry name" value="MdtA-like_BSH"/>
</dbReference>
<organism evidence="6 7">
    <name type="scientific">Hyalangium minutum</name>
    <dbReference type="NCBI Taxonomy" id="394096"/>
    <lineage>
        <taxon>Bacteria</taxon>
        <taxon>Pseudomonadati</taxon>
        <taxon>Myxococcota</taxon>
        <taxon>Myxococcia</taxon>
        <taxon>Myxococcales</taxon>
        <taxon>Cystobacterineae</taxon>
        <taxon>Archangiaceae</taxon>
        <taxon>Hyalangium</taxon>
    </lineage>
</organism>
<dbReference type="GO" id="GO:1990281">
    <property type="term" value="C:efflux pump complex"/>
    <property type="evidence" value="ECO:0007669"/>
    <property type="project" value="TreeGrafter"/>
</dbReference>
<dbReference type="InterPro" id="IPR058637">
    <property type="entry name" value="YknX-like_C"/>
</dbReference>
<feature type="region of interest" description="Disordered" evidence="2">
    <location>
        <begin position="388"/>
        <end position="411"/>
    </location>
</feature>
<dbReference type="Gene3D" id="2.40.420.20">
    <property type="match status" value="1"/>
</dbReference>
<dbReference type="GO" id="GO:0015562">
    <property type="term" value="F:efflux transmembrane transporter activity"/>
    <property type="evidence" value="ECO:0007669"/>
    <property type="project" value="TreeGrafter"/>
</dbReference>
<feature type="region of interest" description="Disordered" evidence="2">
    <location>
        <begin position="24"/>
        <end position="55"/>
    </location>
</feature>
<dbReference type="SUPFAM" id="SSF111369">
    <property type="entry name" value="HlyD-like secretion proteins"/>
    <property type="match status" value="1"/>
</dbReference>
<comment type="similarity">
    <text evidence="1">Belongs to the membrane fusion protein (MFP) (TC 8.A.1) family.</text>
</comment>
<dbReference type="PANTHER" id="PTHR30469:SF15">
    <property type="entry name" value="HLYD FAMILY OF SECRETION PROTEINS"/>
    <property type="match status" value="1"/>
</dbReference>
<dbReference type="Gene3D" id="2.40.50.100">
    <property type="match status" value="1"/>
</dbReference>
<proteinExistence type="inferred from homology"/>
<dbReference type="PANTHER" id="PTHR30469">
    <property type="entry name" value="MULTIDRUG RESISTANCE PROTEIN MDTA"/>
    <property type="match status" value="1"/>
</dbReference>
<evidence type="ECO:0000259" key="5">
    <source>
        <dbReference type="Pfam" id="PF25989"/>
    </source>
</evidence>
<reference evidence="6 7" key="1">
    <citation type="submission" date="2014-04" db="EMBL/GenBank/DDBJ databases">
        <title>Genome assembly of Hyalangium minutum DSM 14724.</title>
        <authorList>
            <person name="Sharma G."/>
            <person name="Subramanian S."/>
        </authorList>
    </citation>
    <scope>NUCLEOTIDE SEQUENCE [LARGE SCALE GENOMIC DNA]</scope>
    <source>
        <strain evidence="6 7">DSM 14724</strain>
    </source>
</reference>
<feature type="domain" description="CusB-like beta-barrel" evidence="4">
    <location>
        <begin position="238"/>
        <end position="308"/>
    </location>
</feature>
<dbReference type="Gene3D" id="2.40.30.170">
    <property type="match status" value="1"/>
</dbReference>
<dbReference type="InterPro" id="IPR006143">
    <property type="entry name" value="RND_pump_MFP"/>
</dbReference>
<gene>
    <name evidence="6" type="ORF">DB31_5525</name>
</gene>
<dbReference type="InterPro" id="IPR058792">
    <property type="entry name" value="Beta-barrel_RND_2"/>
</dbReference>
<dbReference type="Pfam" id="PF25989">
    <property type="entry name" value="YknX_C"/>
    <property type="match status" value="1"/>
</dbReference>
<evidence type="ECO:0000259" key="4">
    <source>
        <dbReference type="Pfam" id="PF25954"/>
    </source>
</evidence>
<name>A0A085WS20_9BACT</name>
<dbReference type="Pfam" id="PF25917">
    <property type="entry name" value="BSH_RND"/>
    <property type="match status" value="1"/>
</dbReference>
<dbReference type="NCBIfam" id="TIGR01730">
    <property type="entry name" value="RND_mfp"/>
    <property type="match status" value="1"/>
</dbReference>
<dbReference type="EMBL" id="JMCB01000003">
    <property type="protein sequence ID" value="KFE70483.1"/>
    <property type="molecule type" value="Genomic_DNA"/>
</dbReference>
<feature type="compositionally biased region" description="Gly residues" evidence="2">
    <location>
        <begin position="29"/>
        <end position="55"/>
    </location>
</feature>
<evidence type="ECO:0000313" key="6">
    <source>
        <dbReference type="EMBL" id="KFE70483.1"/>
    </source>
</evidence>
<dbReference type="Pfam" id="PF25954">
    <property type="entry name" value="Beta-barrel_RND_2"/>
    <property type="match status" value="1"/>
</dbReference>
<feature type="domain" description="YknX-like C-terminal permuted SH3-like" evidence="5">
    <location>
        <begin position="318"/>
        <end position="385"/>
    </location>
</feature>
<dbReference type="Proteomes" id="UP000028725">
    <property type="component" value="Unassembled WGS sequence"/>
</dbReference>
<sequence length="411" mass="42306">MKRGMGLVAAVAVVVALGTGCGKKEGEGAPAGGPPSGKAGGGGGGKGGGGGGGGGRGAMQFPVELAPVAIRDVEYVVGAVGSVEAFEQVQITARVAGVVERVAFSEGQVVKKGDVLAEIEPTRYSLAVDSAKAALEKAQATASEAQAGAQRRAAVNEQRPGLLPAEELETFQTRARTAAAEVSAAKAARDQAQLNLRDAYVRAPMEGVLQTRTIQTGQYVQPGYVLATLLRRDPLLVRFRVPEADVGRIKPGMTARFTVRSDSRTYSSKITHVAAAADDQSRMVAVTAEVSKEEADALRPGAFASVSVPVDTSKGAPVVPQTAVRPSERGFLAYVVEDGRARERVLELGLRTADGLVEVREGLKPGEQLVVRGAEALKDGAVVRVAEGAKPALTGEPRRPTDGGKSGGAGQ</sequence>
<dbReference type="STRING" id="394096.DB31_5525"/>
<evidence type="ECO:0000256" key="2">
    <source>
        <dbReference type="SAM" id="MobiDB-lite"/>
    </source>
</evidence>
<evidence type="ECO:0000313" key="7">
    <source>
        <dbReference type="Proteomes" id="UP000028725"/>
    </source>
</evidence>
<feature type="domain" description="Multidrug resistance protein MdtA-like barrel-sandwich hybrid" evidence="3">
    <location>
        <begin position="87"/>
        <end position="224"/>
    </location>
</feature>
<accession>A0A085WS20</accession>
<evidence type="ECO:0000256" key="1">
    <source>
        <dbReference type="ARBA" id="ARBA00009477"/>
    </source>
</evidence>
<keyword evidence="7" id="KW-1185">Reference proteome</keyword>
<dbReference type="Gene3D" id="1.10.287.470">
    <property type="entry name" value="Helix hairpin bin"/>
    <property type="match status" value="1"/>
</dbReference>
<dbReference type="PATRIC" id="fig|394096.3.peg.2005"/>
<dbReference type="AlphaFoldDB" id="A0A085WS20"/>
<dbReference type="PROSITE" id="PS51257">
    <property type="entry name" value="PROKAR_LIPOPROTEIN"/>
    <property type="match status" value="1"/>
</dbReference>
<comment type="caution">
    <text evidence="6">The sequence shown here is derived from an EMBL/GenBank/DDBJ whole genome shotgun (WGS) entry which is preliminary data.</text>
</comment>
<protein>
    <submittedName>
        <fullName evidence="6">Putative RND efflux membrane fusion protein</fullName>
    </submittedName>
</protein>